<accession>A0A1C7N048</accession>
<dbReference type="InterPro" id="IPR041588">
    <property type="entry name" value="Integrase_H2C2"/>
</dbReference>
<evidence type="ECO:0000259" key="1">
    <source>
        <dbReference type="Pfam" id="PF17921"/>
    </source>
</evidence>
<sequence length="222" mass="25823">MYHHSALNSYNEPNISSLDQQDLFPTHEAFENIMIDYLSSLSPKKRDKALIDHARYRLIQTILKQPRDTSVSNAQFRFWVKKMFELQSYRTFELVCHDNKPVAIREQIYFILVQAHREAHHGGRDKTSAIVKSQFSWIPKELVARFVKNCPTCIDRRISNSTYRDYSSAMFLSPLLPTQHNLVSDLALSSFSTSYPANYVACSLQPSYYTLLAEQQKDDLDF</sequence>
<dbReference type="OrthoDB" id="2499658at2759"/>
<organism evidence="2 3">
    <name type="scientific">Choanephora cucurbitarum</name>
    <dbReference type="NCBI Taxonomy" id="101091"/>
    <lineage>
        <taxon>Eukaryota</taxon>
        <taxon>Fungi</taxon>
        <taxon>Fungi incertae sedis</taxon>
        <taxon>Mucoromycota</taxon>
        <taxon>Mucoromycotina</taxon>
        <taxon>Mucoromycetes</taxon>
        <taxon>Mucorales</taxon>
        <taxon>Mucorineae</taxon>
        <taxon>Choanephoraceae</taxon>
        <taxon>Choanephoroideae</taxon>
        <taxon>Choanephora</taxon>
    </lineage>
</organism>
<dbReference type="Pfam" id="PF17921">
    <property type="entry name" value="Integrase_H2C2"/>
    <property type="match status" value="1"/>
</dbReference>
<dbReference type="STRING" id="101091.A0A1C7N048"/>
<gene>
    <name evidence="2" type="ORF">A0J61_09460</name>
</gene>
<evidence type="ECO:0000313" key="2">
    <source>
        <dbReference type="EMBL" id="OBZ82490.1"/>
    </source>
</evidence>
<dbReference type="InParanoid" id="A0A1C7N048"/>
<dbReference type="AlphaFoldDB" id="A0A1C7N048"/>
<reference evidence="2 3" key="1">
    <citation type="submission" date="2016-03" db="EMBL/GenBank/DDBJ databases">
        <title>Choanephora cucurbitarum.</title>
        <authorList>
            <person name="Min B."/>
            <person name="Park H."/>
            <person name="Park J.-H."/>
            <person name="Shin H.-D."/>
            <person name="Choi I.-G."/>
        </authorList>
    </citation>
    <scope>NUCLEOTIDE SEQUENCE [LARGE SCALE GENOMIC DNA]</scope>
    <source>
        <strain evidence="2 3">KUS-F28377</strain>
    </source>
</reference>
<dbReference type="EMBL" id="LUGH01000855">
    <property type="protein sequence ID" value="OBZ82490.1"/>
    <property type="molecule type" value="Genomic_DNA"/>
</dbReference>
<feature type="domain" description="Integrase zinc-binding" evidence="1">
    <location>
        <begin position="111"/>
        <end position="156"/>
    </location>
</feature>
<dbReference type="Gene3D" id="1.10.340.70">
    <property type="match status" value="1"/>
</dbReference>
<comment type="caution">
    <text evidence="2">The sequence shown here is derived from an EMBL/GenBank/DDBJ whole genome shotgun (WGS) entry which is preliminary data.</text>
</comment>
<proteinExistence type="predicted"/>
<keyword evidence="3" id="KW-1185">Reference proteome</keyword>
<dbReference type="Proteomes" id="UP000093000">
    <property type="component" value="Unassembled WGS sequence"/>
</dbReference>
<evidence type="ECO:0000313" key="3">
    <source>
        <dbReference type="Proteomes" id="UP000093000"/>
    </source>
</evidence>
<name>A0A1C7N048_9FUNG</name>
<protein>
    <recommendedName>
        <fullName evidence="1">Integrase zinc-binding domain-containing protein</fullName>
    </recommendedName>
</protein>